<evidence type="ECO:0000313" key="4">
    <source>
        <dbReference type="Proteomes" id="UP000434916"/>
    </source>
</evidence>
<evidence type="ECO:0000313" key="3">
    <source>
        <dbReference type="EMBL" id="MTV03788.1"/>
    </source>
</evidence>
<comment type="caution">
    <text evidence="3">The sequence shown here is derived from an EMBL/GenBank/DDBJ whole genome shotgun (WGS) entry which is preliminary data.</text>
</comment>
<keyword evidence="1" id="KW-0472">Membrane</keyword>
<protein>
    <submittedName>
        <fullName evidence="3">Uncharacterized protein</fullName>
    </submittedName>
</protein>
<dbReference type="EMBL" id="WNDD01000034">
    <property type="protein sequence ID" value="MTV03788.1"/>
    <property type="molecule type" value="Genomic_DNA"/>
</dbReference>
<name>A0A3R5WXT6_9BACT</name>
<feature type="transmembrane region" description="Helical" evidence="1">
    <location>
        <begin position="37"/>
        <end position="55"/>
    </location>
</feature>
<gene>
    <name evidence="2" type="ORF">GMD82_18935</name>
    <name evidence="3" type="ORF">GME02_19575</name>
</gene>
<feature type="transmembrane region" description="Helical" evidence="1">
    <location>
        <begin position="61"/>
        <end position="79"/>
    </location>
</feature>
<reference evidence="4 5" key="1">
    <citation type="journal article" date="2019" name="Nat. Med.">
        <title>A library of human gut bacterial isolates paired with longitudinal multiomics data enables mechanistic microbiome research.</title>
        <authorList>
            <person name="Poyet M."/>
            <person name="Groussin M."/>
            <person name="Gibbons S.M."/>
            <person name="Avila-Pacheco J."/>
            <person name="Jiang X."/>
            <person name="Kearney S.M."/>
            <person name="Perrotta A.R."/>
            <person name="Berdy B."/>
            <person name="Zhao S."/>
            <person name="Lieberman T.D."/>
            <person name="Swanson P.K."/>
            <person name="Smith M."/>
            <person name="Roesemann S."/>
            <person name="Alexander J.E."/>
            <person name="Rich S.A."/>
            <person name="Livny J."/>
            <person name="Vlamakis H."/>
            <person name="Clish C."/>
            <person name="Bullock K."/>
            <person name="Deik A."/>
            <person name="Scott J."/>
            <person name="Pierce K.A."/>
            <person name="Xavier R.J."/>
            <person name="Alm E.J."/>
        </authorList>
    </citation>
    <scope>NUCLEOTIDE SEQUENCE [LARGE SCALE GENOMIC DNA]</scope>
    <source>
        <strain evidence="3 5">BIOML-A11</strain>
        <strain evidence="2 4">BIOML-A29</strain>
    </source>
</reference>
<dbReference type="EMBL" id="WNCN01000038">
    <property type="protein sequence ID" value="MTU41479.1"/>
    <property type="molecule type" value="Genomic_DNA"/>
</dbReference>
<evidence type="ECO:0000256" key="1">
    <source>
        <dbReference type="SAM" id="Phobius"/>
    </source>
</evidence>
<feature type="transmembrane region" description="Helical" evidence="1">
    <location>
        <begin position="86"/>
        <end position="106"/>
    </location>
</feature>
<evidence type="ECO:0000313" key="2">
    <source>
        <dbReference type="EMBL" id="MTU41479.1"/>
    </source>
</evidence>
<keyword evidence="1" id="KW-0812">Transmembrane</keyword>
<dbReference type="Proteomes" id="UP000434916">
    <property type="component" value="Unassembled WGS sequence"/>
</dbReference>
<feature type="transmembrane region" description="Helical" evidence="1">
    <location>
        <begin position="6"/>
        <end position="25"/>
    </location>
</feature>
<dbReference type="Proteomes" id="UP000482671">
    <property type="component" value="Unassembled WGS sequence"/>
</dbReference>
<keyword evidence="1" id="KW-1133">Transmembrane helix</keyword>
<proteinExistence type="predicted"/>
<dbReference type="RefSeq" id="WP_032585273.1">
    <property type="nucleotide sequence ID" value="NZ_JBDGDA010000082.1"/>
</dbReference>
<organism evidence="3 5">
    <name type="scientific">Parabacteroides merdae</name>
    <dbReference type="NCBI Taxonomy" id="46503"/>
    <lineage>
        <taxon>Bacteria</taxon>
        <taxon>Pseudomonadati</taxon>
        <taxon>Bacteroidota</taxon>
        <taxon>Bacteroidia</taxon>
        <taxon>Bacteroidales</taxon>
        <taxon>Tannerellaceae</taxon>
        <taxon>Parabacteroides</taxon>
    </lineage>
</organism>
<accession>A0A3R5WXT6</accession>
<dbReference type="AlphaFoldDB" id="A0A3R5WXT6"/>
<sequence length="107" mass="11891">MDSLDTSLVCIIGACAMLCNIIILLGKTDMHEDQRLATGGCFLLSLCLTVLGIFLQGTFPYFAYAGTVFMLYTLINMIVGEKIPFFVSGVFFIAFMLYLGYTVRYLL</sequence>
<keyword evidence="4" id="KW-1185">Reference proteome</keyword>
<evidence type="ECO:0000313" key="5">
    <source>
        <dbReference type="Proteomes" id="UP000482671"/>
    </source>
</evidence>